<comment type="caution">
    <text evidence="1">The sequence shown here is derived from an EMBL/GenBank/DDBJ whole genome shotgun (WGS) entry which is preliminary data.</text>
</comment>
<organism evidence="1 2">
    <name type="scientific">Trichocoleus desertorum GB2-A4</name>
    <dbReference type="NCBI Taxonomy" id="2933944"/>
    <lineage>
        <taxon>Bacteria</taxon>
        <taxon>Bacillati</taxon>
        <taxon>Cyanobacteriota</taxon>
        <taxon>Cyanophyceae</taxon>
        <taxon>Leptolyngbyales</taxon>
        <taxon>Trichocoleusaceae</taxon>
        <taxon>Trichocoleus</taxon>
    </lineage>
</organism>
<evidence type="ECO:0000313" key="2">
    <source>
        <dbReference type="Proteomes" id="UP001464891"/>
    </source>
</evidence>
<evidence type="ECO:0000313" key="1">
    <source>
        <dbReference type="EMBL" id="MEP0816765.1"/>
    </source>
</evidence>
<gene>
    <name evidence="1" type="ORF">NC998_06625</name>
</gene>
<name>A0ABV0J4U1_9CYAN</name>
<accession>A0ABV0J4U1</accession>
<reference evidence="1 2" key="1">
    <citation type="submission" date="2022-04" db="EMBL/GenBank/DDBJ databases">
        <title>Positive selection, recombination, and allopatry shape intraspecific diversity of widespread and dominant cyanobacteria.</title>
        <authorList>
            <person name="Wei J."/>
            <person name="Shu W."/>
            <person name="Hu C."/>
        </authorList>
    </citation>
    <scope>NUCLEOTIDE SEQUENCE [LARGE SCALE GENOMIC DNA]</scope>
    <source>
        <strain evidence="1 2">GB2-A4</strain>
    </source>
</reference>
<sequence>MAKTNTTELLEALAADIGENVYMDIAKWHLYLSDAHLSTPLAEQLYPLLISSSVNENRVQQILSSMSVKLGGGRREVPLLDLLPMQCQVTLMDLLEKYQDQL</sequence>
<keyword evidence="2" id="KW-1185">Reference proteome</keyword>
<dbReference type="InterPro" id="IPR021518">
    <property type="entry name" value="DUF3181"/>
</dbReference>
<dbReference type="EMBL" id="JAMPKM010000003">
    <property type="protein sequence ID" value="MEP0816765.1"/>
    <property type="molecule type" value="Genomic_DNA"/>
</dbReference>
<protein>
    <submittedName>
        <fullName evidence="1">DUF3181 family protein</fullName>
    </submittedName>
</protein>
<dbReference type="RefSeq" id="WP_190438792.1">
    <property type="nucleotide sequence ID" value="NZ_JAMPKM010000003.1"/>
</dbReference>
<dbReference type="Proteomes" id="UP001464891">
    <property type="component" value="Unassembled WGS sequence"/>
</dbReference>
<dbReference type="Pfam" id="PF11378">
    <property type="entry name" value="DUF3181"/>
    <property type="match status" value="1"/>
</dbReference>
<proteinExistence type="predicted"/>